<name>A0A0K2TAI6_LEPSM</name>
<feature type="non-terminal residue" evidence="1">
    <location>
        <position position="1"/>
    </location>
</feature>
<organism evidence="1">
    <name type="scientific">Lepeophtheirus salmonis</name>
    <name type="common">Salmon louse</name>
    <name type="synonym">Caligus salmonis</name>
    <dbReference type="NCBI Taxonomy" id="72036"/>
    <lineage>
        <taxon>Eukaryota</taxon>
        <taxon>Metazoa</taxon>
        <taxon>Ecdysozoa</taxon>
        <taxon>Arthropoda</taxon>
        <taxon>Crustacea</taxon>
        <taxon>Multicrustacea</taxon>
        <taxon>Hexanauplia</taxon>
        <taxon>Copepoda</taxon>
        <taxon>Siphonostomatoida</taxon>
        <taxon>Caligidae</taxon>
        <taxon>Lepeophtheirus</taxon>
    </lineage>
</organism>
<proteinExistence type="predicted"/>
<dbReference type="AlphaFoldDB" id="A0A0K2TAI6"/>
<reference evidence="1" key="1">
    <citation type="submission" date="2014-05" db="EMBL/GenBank/DDBJ databases">
        <authorList>
            <person name="Chronopoulou M."/>
        </authorList>
    </citation>
    <scope>NUCLEOTIDE SEQUENCE</scope>
    <source>
        <tissue evidence="1">Whole organism</tissue>
    </source>
</reference>
<sequence length="67" mass="7656">SIFCSHVCKFWFIAVLEEPFSVPCPDVILGYHARFPRGWASSLRCSEVFISTLLRNTPKPQCFHPDA</sequence>
<accession>A0A0K2TAI6</accession>
<evidence type="ECO:0000313" key="1">
    <source>
        <dbReference type="EMBL" id="CDW23099.1"/>
    </source>
</evidence>
<protein>
    <submittedName>
        <fullName evidence="1">Uncharacterized protein</fullName>
    </submittedName>
</protein>
<dbReference type="EMBL" id="HACA01005738">
    <property type="protein sequence ID" value="CDW23099.1"/>
    <property type="molecule type" value="Transcribed_RNA"/>
</dbReference>